<dbReference type="InterPro" id="IPR028204">
    <property type="entry name" value="Tricorn_C1"/>
</dbReference>
<dbReference type="AlphaFoldDB" id="A0A1W1HFZ9"/>
<dbReference type="EMBL" id="FWEV01000235">
    <property type="protein sequence ID" value="SLM31407.1"/>
    <property type="molecule type" value="Genomic_DNA"/>
</dbReference>
<evidence type="ECO:0000259" key="1">
    <source>
        <dbReference type="PROSITE" id="PS50093"/>
    </source>
</evidence>
<dbReference type="InterPro" id="IPR000601">
    <property type="entry name" value="PKD_dom"/>
</dbReference>
<dbReference type="InterPro" id="IPR035986">
    <property type="entry name" value="PKD_dom_sf"/>
</dbReference>
<evidence type="ECO:0000313" key="2">
    <source>
        <dbReference type="EMBL" id="SLM31407.1"/>
    </source>
</evidence>
<dbReference type="Pfam" id="PF14684">
    <property type="entry name" value="Tricorn_C1"/>
    <property type="match status" value="1"/>
</dbReference>
<evidence type="ECO:0000313" key="3">
    <source>
        <dbReference type="Proteomes" id="UP000191931"/>
    </source>
</evidence>
<dbReference type="PROSITE" id="PS50093">
    <property type="entry name" value="PKD"/>
    <property type="match status" value="1"/>
</dbReference>
<dbReference type="InterPro" id="IPR013783">
    <property type="entry name" value="Ig-like_fold"/>
</dbReference>
<dbReference type="OrthoDB" id="9758793at2"/>
<protein>
    <recommendedName>
        <fullName evidence="1">PKD domain-containing protein</fullName>
    </recommendedName>
</protein>
<dbReference type="Gene3D" id="2.60.40.10">
    <property type="entry name" value="Immunoglobulins"/>
    <property type="match status" value="1"/>
</dbReference>
<dbReference type="Gene3D" id="3.90.226.10">
    <property type="entry name" value="2-enoyl-CoA Hydratase, Chain A, domain 1"/>
    <property type="match status" value="1"/>
</dbReference>
<dbReference type="CDD" id="cd00146">
    <property type="entry name" value="PKD"/>
    <property type="match status" value="1"/>
</dbReference>
<dbReference type="CDD" id="cd07563">
    <property type="entry name" value="Peptidase_S41_IRBP"/>
    <property type="match status" value="1"/>
</dbReference>
<dbReference type="GO" id="GO:0008236">
    <property type="term" value="F:serine-type peptidase activity"/>
    <property type="evidence" value="ECO:0007669"/>
    <property type="project" value="InterPro"/>
</dbReference>
<dbReference type="PANTHER" id="PTHR11261:SF3">
    <property type="entry name" value="RETINOL-BINDING PROTEIN 3"/>
    <property type="match status" value="1"/>
</dbReference>
<dbReference type="Pfam" id="PF18911">
    <property type="entry name" value="PKD_4"/>
    <property type="match status" value="1"/>
</dbReference>
<dbReference type="InterPro" id="IPR022409">
    <property type="entry name" value="PKD/Chitinase_dom"/>
</dbReference>
<dbReference type="Pfam" id="PF03572">
    <property type="entry name" value="Peptidase_S41"/>
    <property type="match status" value="1"/>
</dbReference>
<organism evidence="2 3">
    <name type="scientific">Desulfamplus magnetovallimortis</name>
    <dbReference type="NCBI Taxonomy" id="1246637"/>
    <lineage>
        <taxon>Bacteria</taxon>
        <taxon>Pseudomonadati</taxon>
        <taxon>Thermodesulfobacteriota</taxon>
        <taxon>Desulfobacteria</taxon>
        <taxon>Desulfobacterales</taxon>
        <taxon>Desulfobacteraceae</taxon>
        <taxon>Desulfamplus</taxon>
    </lineage>
</organism>
<name>A0A1W1HFZ9_9BACT</name>
<dbReference type="PANTHER" id="PTHR11261">
    <property type="entry name" value="INTERPHOTORECEPTOR RETINOID-BINDING PROTEIN"/>
    <property type="match status" value="1"/>
</dbReference>
<gene>
    <name evidence="2" type="ORF">MTBBW1_310009</name>
</gene>
<dbReference type="STRING" id="1246637.MTBBW1_310009"/>
<sequence length="552" mass="62631">MLPNYFEKNLFQHEKIQTMAKKLFLLFISTLVLLPGIYFFNSEAKAAATLDLFNKAWDDFDQNYSYFAYKNIDWDHVHDQYQQNFMVELSPDDFAYQLNEMLQTLHDWHVWVGRPDGEYLGYNATYKINYPDTLFMHYTRDGSYEKIGDNVIFHAIVDENIAHIFIDTLSSSRFSSVSDNEINSLFSTYADTDGMIIDIRSNNGGSEDNAAKFASHFTDTSRLYGHVKYRNPGSNHNDFGDIISKTLEPSQTNYYNKPVACLIGQRCMSSAEWFTLMMKACPNVTLIGDKTRGASGNPKEFSLSNGVSYSVSSWVAYSDKMVEIEDRGIEPEIYIPAQESVDNEHDYVLEKAIAFIKVEETLPPDTPDVDPPEQGISLVANRENGTAPFTVDFSCLSSLPDVSDYIWTFGDDSPEITTTKSNISHTYDNPGFYIAFVTALDEEGFIIDMASLEINVTQKSEQNCIILSGDFSLYFPHLRYGNMTFAITFTYAGGLNFTPDWNSLAVADTNAEKIVLNPDFTLHLPCVDVWGTPYALRLVPDYSFSTWHIEVD</sequence>
<dbReference type="Gene3D" id="3.30.750.44">
    <property type="match status" value="1"/>
</dbReference>
<proteinExistence type="predicted"/>
<dbReference type="SUPFAM" id="SSF49299">
    <property type="entry name" value="PKD domain"/>
    <property type="match status" value="1"/>
</dbReference>
<dbReference type="Proteomes" id="UP000191931">
    <property type="component" value="Unassembled WGS sequence"/>
</dbReference>
<dbReference type="InterPro" id="IPR005151">
    <property type="entry name" value="Tail-specific_protease"/>
</dbReference>
<accession>A0A1W1HFZ9</accession>
<dbReference type="GO" id="GO:0006508">
    <property type="term" value="P:proteolysis"/>
    <property type="evidence" value="ECO:0007669"/>
    <property type="project" value="InterPro"/>
</dbReference>
<keyword evidence="3" id="KW-1185">Reference proteome</keyword>
<dbReference type="InterPro" id="IPR029045">
    <property type="entry name" value="ClpP/crotonase-like_dom_sf"/>
</dbReference>
<dbReference type="SMART" id="SM00089">
    <property type="entry name" value="PKD"/>
    <property type="match status" value="1"/>
</dbReference>
<feature type="domain" description="PKD" evidence="1">
    <location>
        <begin position="374"/>
        <end position="444"/>
    </location>
</feature>
<dbReference type="RefSeq" id="WP_080800148.1">
    <property type="nucleotide sequence ID" value="NZ_LT828541.1"/>
</dbReference>
<reference evidence="2 3" key="1">
    <citation type="submission" date="2017-03" db="EMBL/GenBank/DDBJ databases">
        <authorList>
            <person name="Afonso C.L."/>
            <person name="Miller P.J."/>
            <person name="Scott M.A."/>
            <person name="Spackman E."/>
            <person name="Goraichik I."/>
            <person name="Dimitrov K.M."/>
            <person name="Suarez D.L."/>
            <person name="Swayne D.E."/>
        </authorList>
    </citation>
    <scope>NUCLEOTIDE SEQUENCE [LARGE SCALE GENOMIC DNA]</scope>
    <source>
        <strain evidence="2">PRJEB14757</strain>
    </source>
</reference>
<dbReference type="SUPFAM" id="SSF52096">
    <property type="entry name" value="ClpP/crotonase"/>
    <property type="match status" value="1"/>
</dbReference>
<dbReference type="SMART" id="SM00245">
    <property type="entry name" value="TSPc"/>
    <property type="match status" value="1"/>
</dbReference>